<gene>
    <name evidence="3" type="ORF">I8D64_06105</name>
</gene>
<reference evidence="3 4" key="1">
    <citation type="submission" date="2020-12" db="EMBL/GenBank/DDBJ databases">
        <title>Brachybacterium sp. MASK1Z-5, whole genome shotgun sequence.</title>
        <authorList>
            <person name="Tuo L."/>
        </authorList>
    </citation>
    <scope>NUCLEOTIDE SEQUENCE [LARGE SCALE GENOMIC DNA]</scope>
    <source>
        <strain evidence="3 4">MASK1Z-5</strain>
    </source>
</reference>
<evidence type="ECO:0000256" key="1">
    <source>
        <dbReference type="SAM" id="MobiDB-lite"/>
    </source>
</evidence>
<feature type="region of interest" description="Disordered" evidence="1">
    <location>
        <begin position="1"/>
        <end position="35"/>
    </location>
</feature>
<organism evidence="3 4">
    <name type="scientific">Brachybacterium halotolerans</name>
    <dbReference type="NCBI Taxonomy" id="2795215"/>
    <lineage>
        <taxon>Bacteria</taxon>
        <taxon>Bacillati</taxon>
        <taxon>Actinomycetota</taxon>
        <taxon>Actinomycetes</taxon>
        <taxon>Micrococcales</taxon>
        <taxon>Dermabacteraceae</taxon>
        <taxon>Brachybacterium</taxon>
    </lineage>
</organism>
<comment type="caution">
    <text evidence="3">The sequence shown here is derived from an EMBL/GenBank/DDBJ whole genome shotgun (WGS) entry which is preliminary data.</text>
</comment>
<sequence>MAPPPAHQPSSQPSSQSSSQPSSAPPPDPGVRPRRSAWAATPRGVALMAGLELRQKVRSVRWYIALAVWFVVLTGTSALVLGAFWLNTQAFGDMEGVSRVVYSLIVLFLVFAMMLVLPALSAGAINGERSTGTLAILQVSLLTPMEIALGKLAAGWVTGLAFVAAALPALLPAALIGQIPPLYVLRVLAMIAAIALCITAVGIGLSALASRQLGSVVLAYLVVLGTTFVLPIIWGASSVLLVQHREVTIYEQSYDAESDQVGQCVTRQQQRDVVRTDIPLVLMWPNPMVLVADMAPSLDLDRSGMDPASFDMLSTISLGIRYAADPTHPSNFNECYDDESPGYPADLGSPQDHPVWPMGLGMWVLAGAGGLAFTVRRLATPQRRMGRGERIA</sequence>
<keyword evidence="2" id="KW-0812">Transmembrane</keyword>
<accession>A0ABS1B8N9</accession>
<dbReference type="EMBL" id="JAEDAJ010000002">
    <property type="protein sequence ID" value="MBK0330975.1"/>
    <property type="molecule type" value="Genomic_DNA"/>
</dbReference>
<keyword evidence="2" id="KW-0472">Membrane</keyword>
<feature type="transmembrane region" description="Helical" evidence="2">
    <location>
        <begin position="152"/>
        <end position="171"/>
    </location>
</feature>
<evidence type="ECO:0000256" key="2">
    <source>
        <dbReference type="SAM" id="Phobius"/>
    </source>
</evidence>
<feature type="compositionally biased region" description="Low complexity" evidence="1">
    <location>
        <begin position="8"/>
        <end position="22"/>
    </location>
</feature>
<keyword evidence="4" id="KW-1185">Reference proteome</keyword>
<evidence type="ECO:0000313" key="3">
    <source>
        <dbReference type="EMBL" id="MBK0330975.1"/>
    </source>
</evidence>
<name>A0ABS1B8N9_9MICO</name>
<proteinExistence type="predicted"/>
<keyword evidence="2" id="KW-1133">Transmembrane helix</keyword>
<feature type="transmembrane region" description="Helical" evidence="2">
    <location>
        <begin position="217"/>
        <end position="236"/>
    </location>
</feature>
<feature type="transmembrane region" description="Helical" evidence="2">
    <location>
        <begin position="355"/>
        <end position="375"/>
    </location>
</feature>
<dbReference type="RefSeq" id="WP_200501708.1">
    <property type="nucleotide sequence ID" value="NZ_JAEDAJ010000002.1"/>
</dbReference>
<evidence type="ECO:0000313" key="4">
    <source>
        <dbReference type="Proteomes" id="UP000612352"/>
    </source>
</evidence>
<dbReference type="Proteomes" id="UP000612352">
    <property type="component" value="Unassembled WGS sequence"/>
</dbReference>
<protein>
    <submittedName>
        <fullName evidence="3">ABC transporter permease</fullName>
    </submittedName>
</protein>
<feature type="transmembrane region" description="Helical" evidence="2">
    <location>
        <begin position="100"/>
        <end position="120"/>
    </location>
</feature>
<feature type="transmembrane region" description="Helical" evidence="2">
    <location>
        <begin position="62"/>
        <end position="85"/>
    </location>
</feature>
<feature type="transmembrane region" description="Helical" evidence="2">
    <location>
        <begin position="183"/>
        <end position="205"/>
    </location>
</feature>